<dbReference type="EMBL" id="BPVZ01000082">
    <property type="protein sequence ID" value="GKV29236.1"/>
    <property type="molecule type" value="Genomic_DNA"/>
</dbReference>
<dbReference type="CDD" id="cd01647">
    <property type="entry name" value="RT_LTR"/>
    <property type="match status" value="1"/>
</dbReference>
<dbReference type="InterPro" id="IPR036397">
    <property type="entry name" value="RNaseH_sf"/>
</dbReference>
<evidence type="ECO:0000313" key="4">
    <source>
        <dbReference type="Proteomes" id="UP001054252"/>
    </source>
</evidence>
<name>A0AAV5KXD1_9ROSI</name>
<comment type="caution">
    <text evidence="3">The sequence shown here is derived from an EMBL/GenBank/DDBJ whole genome shotgun (WGS) entry which is preliminary data.</text>
</comment>
<sequence length="1583" mass="179229">MENPKNSSPPSRSTPGSRSKARMSNSSSSSTNPRDIVNRTKPSDSTVASQIQKLTQGMEETRQSLKAIERAIASMTKATNTSSQEAKRERLSRSDARTLEGKEQDSAQGNSNQDESYVPSRSTEWTVDTSLQPSSAFTQYNFRTGPQKTETQIHDDGVYKEIEVLRQHLAKIEAGRQKYAELVHTASVEKAFIDDIIREPVPSNFKTPQLAEYDGTQDPVEHVQGYRMAMMVYGASNALLCKQFPATFRKAAQAWFATLPEKSIQTFDQFANMFINHFTASKAPRKTNHHLLTIKQKTGESLRAYIARFHNKAVQVERLDQSVAMHALMDGLKDSSFYRSLNKREPTSLNDLMRRAEGYIRAEERAAECRQLKIEIERLIRRGALRQFVKTNDGSRNRKDQHKKPGEKEKEEEQPLEVVGTINIVSLPSEVCSKEKTPQVTLEAKNSLRKSEVISFTEKDMQQREVYPHEPLMIQVIVEDRNLRQGKILKRILVDTGSCRDILTHEVFKKLGFSAQLMRPCEIPLVGLSGKEVPVVGIITIPIHVGDTAQKAVVTLDFFVVDIPCSFNAILGRPGLNALQAIISTSHMMIKFPTPKGIGVARGRSAEIQETVTAQVSKQSETRKLRPKSRAWDLIATGDIGRRRALTVDTMDAREGINEQRAEPIDRTKSVALTSKNPDKTTNVGADMDPEFTAKLEECLRRNEGIFAGSAADMPGIDPKVACHRLGVLPEAVPIRQKMRQFGAERTAAIKEEIEKLKEAGFIKEINFCEWLSNVVMVKKPNGKWRMCIDFTDLNKVCPKDNYALPDIDELVDNSSGYEVLSFCDAYSGYNQIPLAEEDQDKTAFIAAGETYCYIVMPFGLKNAGATYQRFANKIFVLLKGKCVEVYVDDLIIKSRSLDQHLEDLEQVFSILHEYGMKLNPLKCTFGVRAGKFLGFMLTNRGIEANPEKVRAIIEMRPPASIKEVQHLMGKIVALGRFLSKSAERCLPIFKILRGKKNFEWTRDCQKAFEQLKAYLASPPLISKPSPGETLFLYIAATIEAVSAALIRKEQKRQRPVYFVSKVLQEPEKRYAPLEKLAYAVIIAARRLRYYFLGHKITVLTNYPLRHVLHKPDLARRLVKWSIELTKFDVEFQPRKATKAQILADFIVELSKEEKAALDTPLPTPPAKRQSSEIEEEQARVIPPGLCWILHVDGSSSENGSGAGIILTSPEGETFEYALKFTFEASNNRAEYEALLGGLRLASSGVTESGKEIYVEELSSPSISEEEILEIEEEEVTWMNPIRRYLSNGDLPEDKKEAQKLKRKAVCSMAFRKMGNGHPWALPRSKRKKKYLIVAIDYFTKWVEVEAVARITEQKIEEFVKICIICRFGTPKILLENEGKTPEQIEQRFASVAYPESNGQAEAANRIILDSLRKKVGKAKGAWTEELPYTLWAYRTTYRTSTGETPFNLTYGTEAVIPVETRISTHRTSHYNEHKNRETLRANLDLLEEVRDLSQIRMASYHRKAEKYYNRKVKPKNLCKGDWVLRKAEVSERNPREGKLRSSWEGPYLIKEDLGNGAFKLMRPNGAIIPRTWNAAHLKKYYQ</sequence>
<dbReference type="Gene3D" id="3.30.70.270">
    <property type="match status" value="2"/>
</dbReference>
<dbReference type="CDD" id="cd00303">
    <property type="entry name" value="retropepsin_like"/>
    <property type="match status" value="1"/>
</dbReference>
<dbReference type="SUPFAM" id="SSF50630">
    <property type="entry name" value="Acid proteases"/>
    <property type="match status" value="1"/>
</dbReference>
<feature type="compositionally biased region" description="Polar residues" evidence="1">
    <location>
        <begin position="43"/>
        <end position="55"/>
    </location>
</feature>
<reference evidence="3 4" key="1">
    <citation type="journal article" date="2021" name="Commun. Biol.">
        <title>The genome of Shorea leprosula (Dipterocarpaceae) highlights the ecological relevance of drought in aseasonal tropical rainforests.</title>
        <authorList>
            <person name="Ng K.K.S."/>
            <person name="Kobayashi M.J."/>
            <person name="Fawcett J.A."/>
            <person name="Hatakeyama M."/>
            <person name="Paape T."/>
            <person name="Ng C.H."/>
            <person name="Ang C.C."/>
            <person name="Tnah L.H."/>
            <person name="Lee C.T."/>
            <person name="Nishiyama T."/>
            <person name="Sese J."/>
            <person name="O'Brien M.J."/>
            <person name="Copetti D."/>
            <person name="Mohd Noor M.I."/>
            <person name="Ong R.C."/>
            <person name="Putra M."/>
            <person name="Sireger I.Z."/>
            <person name="Indrioko S."/>
            <person name="Kosugi Y."/>
            <person name="Izuno A."/>
            <person name="Isagi Y."/>
            <person name="Lee S.L."/>
            <person name="Shimizu K.K."/>
        </authorList>
    </citation>
    <scope>NUCLEOTIDE SEQUENCE [LARGE SCALE GENOMIC DNA]</scope>
    <source>
        <strain evidence="3">214</strain>
    </source>
</reference>
<dbReference type="Pfam" id="PF17919">
    <property type="entry name" value="RT_RNaseH_2"/>
    <property type="match status" value="1"/>
</dbReference>
<protein>
    <recommendedName>
        <fullName evidence="2">Reverse transcriptase domain-containing protein</fullName>
    </recommendedName>
</protein>
<proteinExistence type="predicted"/>
<dbReference type="Gene3D" id="3.30.420.10">
    <property type="entry name" value="Ribonuclease H-like superfamily/Ribonuclease H"/>
    <property type="match status" value="2"/>
</dbReference>
<dbReference type="Pfam" id="PF00078">
    <property type="entry name" value="RVT_1"/>
    <property type="match status" value="1"/>
</dbReference>
<dbReference type="PANTHER" id="PTHR48475:SF2">
    <property type="entry name" value="RIBONUCLEASE H"/>
    <property type="match status" value="1"/>
</dbReference>
<gene>
    <name evidence="3" type="ORF">SLEP1_g38177</name>
</gene>
<accession>A0AAV5KXD1</accession>
<dbReference type="InterPro" id="IPR043502">
    <property type="entry name" value="DNA/RNA_pol_sf"/>
</dbReference>
<dbReference type="InterPro" id="IPR012337">
    <property type="entry name" value="RNaseH-like_sf"/>
</dbReference>
<dbReference type="InterPro" id="IPR005162">
    <property type="entry name" value="Retrotrans_gag_dom"/>
</dbReference>
<dbReference type="SUPFAM" id="SSF56672">
    <property type="entry name" value="DNA/RNA polymerases"/>
    <property type="match status" value="1"/>
</dbReference>
<dbReference type="InterPro" id="IPR021109">
    <property type="entry name" value="Peptidase_aspartic_dom_sf"/>
</dbReference>
<dbReference type="Gene3D" id="3.10.10.10">
    <property type="entry name" value="HIV Type 1 Reverse Transcriptase, subunit A, domain 1"/>
    <property type="match status" value="1"/>
</dbReference>
<evidence type="ECO:0000259" key="2">
    <source>
        <dbReference type="PROSITE" id="PS50878"/>
    </source>
</evidence>
<feature type="domain" description="Reverse transcriptase" evidence="2">
    <location>
        <begin position="759"/>
        <end position="938"/>
    </location>
</feature>
<organism evidence="3 4">
    <name type="scientific">Rubroshorea leprosula</name>
    <dbReference type="NCBI Taxonomy" id="152421"/>
    <lineage>
        <taxon>Eukaryota</taxon>
        <taxon>Viridiplantae</taxon>
        <taxon>Streptophyta</taxon>
        <taxon>Embryophyta</taxon>
        <taxon>Tracheophyta</taxon>
        <taxon>Spermatophyta</taxon>
        <taxon>Magnoliopsida</taxon>
        <taxon>eudicotyledons</taxon>
        <taxon>Gunneridae</taxon>
        <taxon>Pentapetalae</taxon>
        <taxon>rosids</taxon>
        <taxon>malvids</taxon>
        <taxon>Malvales</taxon>
        <taxon>Dipterocarpaceae</taxon>
        <taxon>Rubroshorea</taxon>
    </lineage>
</organism>
<evidence type="ECO:0000256" key="1">
    <source>
        <dbReference type="SAM" id="MobiDB-lite"/>
    </source>
</evidence>
<dbReference type="PANTHER" id="PTHR48475">
    <property type="entry name" value="RIBONUCLEASE H"/>
    <property type="match status" value="1"/>
</dbReference>
<dbReference type="Proteomes" id="UP001054252">
    <property type="component" value="Unassembled WGS sequence"/>
</dbReference>
<dbReference type="Gene3D" id="2.40.70.10">
    <property type="entry name" value="Acid Proteases"/>
    <property type="match status" value="1"/>
</dbReference>
<feature type="region of interest" description="Disordered" evidence="1">
    <location>
        <begin position="1"/>
        <end position="130"/>
    </location>
</feature>
<dbReference type="InterPro" id="IPR041577">
    <property type="entry name" value="RT_RNaseH_2"/>
</dbReference>
<dbReference type="Pfam" id="PF03732">
    <property type="entry name" value="Retrotrans_gag"/>
    <property type="match status" value="1"/>
</dbReference>
<dbReference type="SUPFAM" id="SSF53098">
    <property type="entry name" value="Ribonuclease H-like"/>
    <property type="match status" value="2"/>
</dbReference>
<feature type="region of interest" description="Disordered" evidence="1">
    <location>
        <begin position="390"/>
        <end position="415"/>
    </location>
</feature>
<feature type="compositionally biased region" description="Polar residues" evidence="1">
    <location>
        <begin position="106"/>
        <end position="130"/>
    </location>
</feature>
<dbReference type="InterPro" id="IPR043128">
    <property type="entry name" value="Rev_trsase/Diguanyl_cyclase"/>
</dbReference>
<dbReference type="GO" id="GO:0003676">
    <property type="term" value="F:nucleic acid binding"/>
    <property type="evidence" value="ECO:0007669"/>
    <property type="project" value="InterPro"/>
</dbReference>
<feature type="compositionally biased region" description="Low complexity" evidence="1">
    <location>
        <begin position="8"/>
        <end position="30"/>
    </location>
</feature>
<feature type="compositionally biased region" description="Basic and acidic residues" evidence="1">
    <location>
        <begin position="85"/>
        <end position="105"/>
    </location>
</feature>
<dbReference type="InterPro" id="IPR000477">
    <property type="entry name" value="RT_dom"/>
</dbReference>
<keyword evidence="4" id="KW-1185">Reference proteome</keyword>
<evidence type="ECO:0000313" key="3">
    <source>
        <dbReference type="EMBL" id="GKV29236.1"/>
    </source>
</evidence>
<dbReference type="PROSITE" id="PS50878">
    <property type="entry name" value="RT_POL"/>
    <property type="match status" value="1"/>
</dbReference>
<feature type="compositionally biased region" description="Basic and acidic residues" evidence="1">
    <location>
        <begin position="393"/>
        <end position="413"/>
    </location>
</feature>
<feature type="compositionally biased region" description="Basic and acidic residues" evidence="1">
    <location>
        <begin position="59"/>
        <end position="69"/>
    </location>
</feature>